<dbReference type="Pfam" id="PF12836">
    <property type="entry name" value="HHH_3"/>
    <property type="match status" value="1"/>
</dbReference>
<dbReference type="PANTHER" id="PTHR21180:SF32">
    <property type="entry name" value="ENDONUCLEASE_EXONUCLEASE_PHOSPHATASE FAMILY DOMAIN-CONTAINING PROTEIN 1"/>
    <property type="match status" value="1"/>
</dbReference>
<organism evidence="3">
    <name type="scientific">freshwater metagenome</name>
    <dbReference type="NCBI Taxonomy" id="449393"/>
    <lineage>
        <taxon>unclassified sequences</taxon>
        <taxon>metagenomes</taxon>
        <taxon>ecological metagenomes</taxon>
    </lineage>
</organism>
<dbReference type="NCBIfam" id="TIGR00426">
    <property type="entry name" value="competence protein ComEA helix-hairpin-helix repeat region"/>
    <property type="match status" value="1"/>
</dbReference>
<dbReference type="AlphaFoldDB" id="A0A6J6GF46"/>
<gene>
    <name evidence="3" type="ORF">UFOPK1795_01055</name>
    <name evidence="4" type="ORF">UFOPK2275_00533</name>
    <name evidence="5" type="ORF">UFOPK2816_00632</name>
</gene>
<reference evidence="3" key="1">
    <citation type="submission" date="2020-05" db="EMBL/GenBank/DDBJ databases">
        <authorList>
            <person name="Chiriac C."/>
            <person name="Salcher M."/>
            <person name="Ghai R."/>
            <person name="Kavagutti S V."/>
        </authorList>
    </citation>
    <scope>NUCLEOTIDE SEQUENCE</scope>
</reference>
<dbReference type="PANTHER" id="PTHR21180">
    <property type="entry name" value="ENDONUCLEASE/EXONUCLEASE/PHOSPHATASE FAMILY DOMAIN-CONTAINING PROTEIN 1"/>
    <property type="match status" value="1"/>
</dbReference>
<dbReference type="GO" id="GO:0015627">
    <property type="term" value="C:type II protein secretion system complex"/>
    <property type="evidence" value="ECO:0007669"/>
    <property type="project" value="TreeGrafter"/>
</dbReference>
<evidence type="ECO:0000256" key="1">
    <source>
        <dbReference type="SAM" id="Phobius"/>
    </source>
</evidence>
<feature type="domain" description="Helix-hairpin-helix DNA-binding motif class 1" evidence="2">
    <location>
        <begin position="150"/>
        <end position="169"/>
    </location>
</feature>
<keyword evidence="1" id="KW-1133">Transmembrane helix</keyword>
<dbReference type="GO" id="GO:0015628">
    <property type="term" value="P:protein secretion by the type II secretion system"/>
    <property type="evidence" value="ECO:0007669"/>
    <property type="project" value="TreeGrafter"/>
</dbReference>
<dbReference type="GO" id="GO:0003677">
    <property type="term" value="F:DNA binding"/>
    <property type="evidence" value="ECO:0007669"/>
    <property type="project" value="InterPro"/>
</dbReference>
<dbReference type="Gene3D" id="3.10.560.10">
    <property type="entry name" value="Outer membrane lipoprotein wza domain like"/>
    <property type="match status" value="1"/>
</dbReference>
<accession>A0A6J6GF46</accession>
<proteinExistence type="predicted"/>
<name>A0A6J6GF46_9ZZZZ</name>
<dbReference type="InterPro" id="IPR010994">
    <property type="entry name" value="RuvA_2-like"/>
</dbReference>
<dbReference type="InterPro" id="IPR019554">
    <property type="entry name" value="Soluble_ligand-bd"/>
</dbReference>
<dbReference type="EMBL" id="CAEZZB010000067">
    <property type="protein sequence ID" value="CAB4746959.1"/>
    <property type="molecule type" value="Genomic_DNA"/>
</dbReference>
<sequence length="202" mass="21737">MNHFTQAFESISNWWYELHYSHIQKRALLILGVLAILFSSFIVLRGGSHEVVEPPIVAVQIAAPEIFIDVTGAVNNPGVYTLAANSRVIDAIKAAGDSAPGADLSTINLARVLSDGEQIYVDATIVNSAGVRISKVTRSGPININRATLAQFDSLDGIGPVIAKRIIEYRKVNGPFVTVEDLQKVSGIGVAKFANIKSKVRV</sequence>
<dbReference type="EMBL" id="CAEZUG010000071">
    <property type="protein sequence ID" value="CAB4598920.1"/>
    <property type="molecule type" value="Genomic_DNA"/>
</dbReference>
<keyword evidence="1" id="KW-0812">Transmembrane</keyword>
<dbReference type="SMART" id="SM00278">
    <property type="entry name" value="HhH1"/>
    <property type="match status" value="2"/>
</dbReference>
<dbReference type="Pfam" id="PF10531">
    <property type="entry name" value="SLBB"/>
    <property type="match status" value="1"/>
</dbReference>
<evidence type="ECO:0000313" key="3">
    <source>
        <dbReference type="EMBL" id="CAB4598920.1"/>
    </source>
</evidence>
<dbReference type="InterPro" id="IPR004509">
    <property type="entry name" value="Competence_ComEA_HhH"/>
</dbReference>
<dbReference type="GO" id="GO:0006281">
    <property type="term" value="P:DNA repair"/>
    <property type="evidence" value="ECO:0007669"/>
    <property type="project" value="InterPro"/>
</dbReference>
<dbReference type="InterPro" id="IPR051675">
    <property type="entry name" value="Endo/Exo/Phosphatase_dom_1"/>
</dbReference>
<evidence type="ECO:0000313" key="4">
    <source>
        <dbReference type="EMBL" id="CAB4660968.1"/>
    </source>
</evidence>
<evidence type="ECO:0000313" key="5">
    <source>
        <dbReference type="EMBL" id="CAB4746959.1"/>
    </source>
</evidence>
<dbReference type="InterPro" id="IPR003583">
    <property type="entry name" value="Hlx-hairpin-Hlx_DNA-bd_motif"/>
</dbReference>
<feature type="domain" description="Helix-hairpin-helix DNA-binding motif class 1" evidence="2">
    <location>
        <begin position="180"/>
        <end position="199"/>
    </location>
</feature>
<evidence type="ECO:0000259" key="2">
    <source>
        <dbReference type="SMART" id="SM00278"/>
    </source>
</evidence>
<protein>
    <submittedName>
        <fullName evidence="3">Unannotated protein</fullName>
    </submittedName>
</protein>
<dbReference type="Gene3D" id="1.10.150.280">
    <property type="entry name" value="AF1531-like domain"/>
    <property type="match status" value="1"/>
</dbReference>
<dbReference type="Gene3D" id="3.30.1950.10">
    <property type="entry name" value="wza like domain"/>
    <property type="match status" value="1"/>
</dbReference>
<dbReference type="EMBL" id="CAEZWQ010000047">
    <property type="protein sequence ID" value="CAB4660968.1"/>
    <property type="molecule type" value="Genomic_DNA"/>
</dbReference>
<keyword evidence="1" id="KW-0472">Membrane</keyword>
<dbReference type="SUPFAM" id="SSF47781">
    <property type="entry name" value="RuvA domain 2-like"/>
    <property type="match status" value="1"/>
</dbReference>
<feature type="transmembrane region" description="Helical" evidence="1">
    <location>
        <begin position="27"/>
        <end position="44"/>
    </location>
</feature>